<organism evidence="2 3">
    <name type="scientific">Paralimibaculum aggregatum</name>
    <dbReference type="NCBI Taxonomy" id="3036245"/>
    <lineage>
        <taxon>Bacteria</taxon>
        <taxon>Pseudomonadati</taxon>
        <taxon>Pseudomonadota</taxon>
        <taxon>Alphaproteobacteria</taxon>
        <taxon>Rhodobacterales</taxon>
        <taxon>Paracoccaceae</taxon>
        <taxon>Paralimibaculum</taxon>
    </lineage>
</organism>
<accession>A0ABQ6LLE6</accession>
<evidence type="ECO:0000256" key="1">
    <source>
        <dbReference type="SAM" id="MobiDB-lite"/>
    </source>
</evidence>
<evidence type="ECO:0000313" key="2">
    <source>
        <dbReference type="EMBL" id="GMG83124.1"/>
    </source>
</evidence>
<gene>
    <name evidence="2" type="ORF">LNKW23_23370</name>
</gene>
<evidence type="ECO:0000313" key="3">
    <source>
        <dbReference type="Proteomes" id="UP001239909"/>
    </source>
</evidence>
<dbReference type="EMBL" id="BSYI01000016">
    <property type="protein sequence ID" value="GMG83124.1"/>
    <property type="molecule type" value="Genomic_DNA"/>
</dbReference>
<protein>
    <submittedName>
        <fullName evidence="2">Uncharacterized protein</fullName>
    </submittedName>
</protein>
<reference evidence="2 3" key="1">
    <citation type="submission" date="2023-04" db="EMBL/GenBank/DDBJ databases">
        <title>Marinoamorphus aggregata gen. nov., sp. Nov., isolate from tissue of brittle star Ophioplocus japonicus.</title>
        <authorList>
            <person name="Kawano K."/>
            <person name="Sawayama S."/>
            <person name="Nakagawa S."/>
        </authorList>
    </citation>
    <scope>NUCLEOTIDE SEQUENCE [LARGE SCALE GENOMIC DNA]</scope>
    <source>
        <strain evidence="2 3">NKW23</strain>
    </source>
</reference>
<feature type="compositionally biased region" description="Low complexity" evidence="1">
    <location>
        <begin position="1"/>
        <end position="16"/>
    </location>
</feature>
<feature type="region of interest" description="Disordered" evidence="1">
    <location>
        <begin position="1"/>
        <end position="23"/>
    </location>
</feature>
<comment type="caution">
    <text evidence="2">The sequence shown here is derived from an EMBL/GenBank/DDBJ whole genome shotgun (WGS) entry which is preliminary data.</text>
</comment>
<dbReference type="Proteomes" id="UP001239909">
    <property type="component" value="Unassembled WGS sequence"/>
</dbReference>
<dbReference type="RefSeq" id="WP_285671922.1">
    <property type="nucleotide sequence ID" value="NZ_BSYI01000016.1"/>
</dbReference>
<name>A0ABQ6LLE6_9RHOB</name>
<keyword evidence="3" id="KW-1185">Reference proteome</keyword>
<proteinExistence type="predicted"/>
<sequence length="69" mass="7383">MTDQTTAADTAAPARLTPEEESKDAFFQRAAMLAEEMVAAHGKEFAMGTLVLAARWIAENRLGSSGRAN</sequence>